<feature type="non-terminal residue" evidence="1">
    <location>
        <position position="180"/>
    </location>
</feature>
<name>A0A9W7F0V7_9STRA</name>
<reference evidence="2" key="1">
    <citation type="journal article" date="2023" name="Commun. Biol.">
        <title>Genome analysis of Parmales, the sister group of diatoms, reveals the evolutionary specialization of diatoms from phago-mixotrophs to photoautotrophs.</title>
        <authorList>
            <person name="Ban H."/>
            <person name="Sato S."/>
            <person name="Yoshikawa S."/>
            <person name="Yamada K."/>
            <person name="Nakamura Y."/>
            <person name="Ichinomiya M."/>
            <person name="Sato N."/>
            <person name="Blanc-Mathieu R."/>
            <person name="Endo H."/>
            <person name="Kuwata A."/>
            <person name="Ogata H."/>
        </authorList>
    </citation>
    <scope>NUCLEOTIDE SEQUENCE [LARGE SCALE GENOMIC DNA]</scope>
    <source>
        <strain evidence="2">NIES 3700</strain>
    </source>
</reference>
<accession>A0A9W7F0V7</accession>
<keyword evidence="2" id="KW-1185">Reference proteome</keyword>
<comment type="caution">
    <text evidence="1">The sequence shown here is derived from an EMBL/GenBank/DDBJ whole genome shotgun (WGS) entry which is preliminary data.</text>
</comment>
<dbReference type="Proteomes" id="UP001165122">
    <property type="component" value="Unassembled WGS sequence"/>
</dbReference>
<sequence>TDLDWILGGQGLLPQRDGGIDTAECSGIHGFDPLIHRKNAKHGCPTDYPKLPNNILHEVYLNHDYCCGNTCTNCKTNHNNTNWSELYTWKPCLPGQNVFEHDCDVEVSISGSHLCDTGLREKSVDLLTDRSKCVDSLIVSIFTYITTTYLAPNDAYCVGESHIPYQCKDEPCDETSGYYS</sequence>
<evidence type="ECO:0000313" key="1">
    <source>
        <dbReference type="EMBL" id="GMH98958.1"/>
    </source>
</evidence>
<proteinExistence type="predicted"/>
<protein>
    <submittedName>
        <fullName evidence="1">Uncharacterized protein</fullName>
    </submittedName>
</protein>
<organism evidence="1 2">
    <name type="scientific">Triparma laevis f. longispina</name>
    <dbReference type="NCBI Taxonomy" id="1714387"/>
    <lineage>
        <taxon>Eukaryota</taxon>
        <taxon>Sar</taxon>
        <taxon>Stramenopiles</taxon>
        <taxon>Ochrophyta</taxon>
        <taxon>Bolidophyceae</taxon>
        <taxon>Parmales</taxon>
        <taxon>Triparmaceae</taxon>
        <taxon>Triparma</taxon>
    </lineage>
</organism>
<dbReference type="EMBL" id="BRXW01000001">
    <property type="protein sequence ID" value="GMH98958.1"/>
    <property type="molecule type" value="Genomic_DNA"/>
</dbReference>
<gene>
    <name evidence="1" type="ORF">TrLO_g14235</name>
</gene>
<evidence type="ECO:0000313" key="2">
    <source>
        <dbReference type="Proteomes" id="UP001165122"/>
    </source>
</evidence>
<dbReference type="AlphaFoldDB" id="A0A9W7F0V7"/>